<dbReference type="PROSITE" id="PS50222">
    <property type="entry name" value="EF_HAND_2"/>
    <property type="match status" value="5"/>
</dbReference>
<keyword evidence="1" id="KW-0677">Repeat</keyword>
<feature type="domain" description="EF-hand" evidence="3">
    <location>
        <begin position="116"/>
        <end position="151"/>
    </location>
</feature>
<gene>
    <name evidence="4" type="ORF">ANCCEY_13863</name>
</gene>
<reference evidence="4 5" key="1">
    <citation type="submission" date="2013-05" db="EMBL/GenBank/DDBJ databases">
        <title>Draft genome of the parasitic nematode Anyclostoma ceylanicum.</title>
        <authorList>
            <person name="Mitreva M."/>
        </authorList>
    </citation>
    <scope>NUCLEOTIDE SEQUENCE [LARGE SCALE GENOMIC DNA]</scope>
</reference>
<proteinExistence type="predicted"/>
<dbReference type="Proteomes" id="UP000054495">
    <property type="component" value="Unassembled WGS sequence"/>
</dbReference>
<accession>A0A0D6L630</accession>
<dbReference type="EMBL" id="KE125799">
    <property type="protein sequence ID" value="EPB67045.1"/>
    <property type="molecule type" value="Genomic_DNA"/>
</dbReference>
<dbReference type="PANTHER" id="PTHR23050">
    <property type="entry name" value="CALCIUM BINDING PROTEIN"/>
    <property type="match status" value="1"/>
</dbReference>
<organism evidence="4 5">
    <name type="scientific">Ancylostoma ceylanicum</name>
    <dbReference type="NCBI Taxonomy" id="53326"/>
    <lineage>
        <taxon>Eukaryota</taxon>
        <taxon>Metazoa</taxon>
        <taxon>Ecdysozoa</taxon>
        <taxon>Nematoda</taxon>
        <taxon>Chromadorea</taxon>
        <taxon>Rhabditida</taxon>
        <taxon>Rhabditina</taxon>
        <taxon>Rhabditomorpha</taxon>
        <taxon>Strongyloidea</taxon>
        <taxon>Ancylostomatidae</taxon>
        <taxon>Ancylostomatinae</taxon>
        <taxon>Ancylostoma</taxon>
    </lineage>
</organism>
<feature type="domain" description="EF-hand" evidence="3">
    <location>
        <begin position="189"/>
        <end position="220"/>
    </location>
</feature>
<keyword evidence="5" id="KW-1185">Reference proteome</keyword>
<dbReference type="FunFam" id="1.10.238.10:FF:000003">
    <property type="entry name" value="Calmodulin A"/>
    <property type="match status" value="1"/>
</dbReference>
<dbReference type="Gene3D" id="1.10.238.10">
    <property type="entry name" value="EF-hand"/>
    <property type="match status" value="3"/>
</dbReference>
<dbReference type="SUPFAM" id="SSF47473">
    <property type="entry name" value="EF-hand"/>
    <property type="match status" value="2"/>
</dbReference>
<dbReference type="InterPro" id="IPR050145">
    <property type="entry name" value="Centrin_CML-like"/>
</dbReference>
<dbReference type="InterPro" id="IPR018247">
    <property type="entry name" value="EF_Hand_1_Ca_BS"/>
</dbReference>
<evidence type="ECO:0000256" key="2">
    <source>
        <dbReference type="ARBA" id="ARBA00022837"/>
    </source>
</evidence>
<dbReference type="GO" id="GO:0005509">
    <property type="term" value="F:calcium ion binding"/>
    <property type="evidence" value="ECO:0007669"/>
    <property type="project" value="InterPro"/>
</dbReference>
<protein>
    <submittedName>
        <fullName evidence="4">EF hand</fullName>
    </submittedName>
</protein>
<dbReference type="CDD" id="cd00051">
    <property type="entry name" value="EFh"/>
    <property type="match status" value="3"/>
</dbReference>
<dbReference type="Pfam" id="PF13499">
    <property type="entry name" value="EF-hand_7"/>
    <property type="match status" value="3"/>
</dbReference>
<evidence type="ECO:0000313" key="4">
    <source>
        <dbReference type="EMBL" id="EPB67045.1"/>
    </source>
</evidence>
<name>A0A0D6L630_9BILA</name>
<sequence>MPLLGESFLEEELYRRRFGVIDVQESNASKPDAAVELSETFDLLDIDKDGRLSRNEIAALLRTVKVEPTRVELDFIFKEMDADQLSETFDLLDIDKDGRLSRNEIAALLRTVKVEPTRVELDFIFKEMDADQSGKICKEEFVRYMRCPPVHRTTLKELETHFHNFDSDGDGSITEEEMARVLRETTDLNDAQVIHEMFTATDTNGDGLISFLEFVKMMQE</sequence>
<feature type="domain" description="EF-hand" evidence="3">
    <location>
        <begin position="32"/>
        <end position="67"/>
    </location>
</feature>
<dbReference type="PROSITE" id="PS00018">
    <property type="entry name" value="EF_HAND_1"/>
    <property type="match status" value="5"/>
</dbReference>
<feature type="domain" description="EF-hand" evidence="3">
    <location>
        <begin position="153"/>
        <end position="188"/>
    </location>
</feature>
<evidence type="ECO:0000313" key="5">
    <source>
        <dbReference type="Proteomes" id="UP000054495"/>
    </source>
</evidence>
<evidence type="ECO:0000259" key="3">
    <source>
        <dbReference type="PROSITE" id="PS50222"/>
    </source>
</evidence>
<keyword evidence="2" id="KW-0106">Calcium</keyword>
<evidence type="ECO:0000256" key="1">
    <source>
        <dbReference type="ARBA" id="ARBA00022737"/>
    </source>
</evidence>
<dbReference type="InterPro" id="IPR011992">
    <property type="entry name" value="EF-hand-dom_pair"/>
</dbReference>
<dbReference type="AlphaFoldDB" id="A0A0D6L630"/>
<feature type="domain" description="EF-hand" evidence="3">
    <location>
        <begin position="80"/>
        <end position="115"/>
    </location>
</feature>
<dbReference type="SMART" id="SM00054">
    <property type="entry name" value="EFh"/>
    <property type="match status" value="5"/>
</dbReference>
<dbReference type="InterPro" id="IPR002048">
    <property type="entry name" value="EF_hand_dom"/>
</dbReference>